<dbReference type="InterPro" id="IPR016032">
    <property type="entry name" value="Sig_transdc_resp-reg_C-effctor"/>
</dbReference>
<gene>
    <name evidence="7" type="ORF">ETD83_07510</name>
</gene>
<dbReference type="Proteomes" id="UP000309174">
    <property type="component" value="Unassembled WGS sequence"/>
</dbReference>
<comment type="similarity">
    <text evidence="1">Belongs to the AfsR/DnrI/RedD regulatory family.</text>
</comment>
<dbReference type="RefSeq" id="WP_138644327.1">
    <property type="nucleotide sequence ID" value="NZ_VCKW01000026.1"/>
</dbReference>
<dbReference type="Pfam" id="PF00486">
    <property type="entry name" value="Trans_reg_C"/>
    <property type="match status" value="1"/>
</dbReference>
<dbReference type="InterPro" id="IPR036388">
    <property type="entry name" value="WH-like_DNA-bd_sf"/>
</dbReference>
<dbReference type="CDD" id="cd15831">
    <property type="entry name" value="BTAD"/>
    <property type="match status" value="1"/>
</dbReference>
<evidence type="ECO:0000259" key="6">
    <source>
        <dbReference type="PROSITE" id="PS51755"/>
    </source>
</evidence>
<dbReference type="Pfam" id="PF03704">
    <property type="entry name" value="BTAD"/>
    <property type="match status" value="1"/>
</dbReference>
<accession>A0A5C4JHT5</accession>
<dbReference type="InterPro" id="IPR005158">
    <property type="entry name" value="BTAD"/>
</dbReference>
<keyword evidence="8" id="KW-1185">Reference proteome</keyword>
<evidence type="ECO:0000256" key="4">
    <source>
        <dbReference type="ARBA" id="ARBA00023163"/>
    </source>
</evidence>
<dbReference type="AlphaFoldDB" id="A0A5C4JHT5"/>
<dbReference type="PROSITE" id="PS51755">
    <property type="entry name" value="OMPR_PHOB"/>
    <property type="match status" value="1"/>
</dbReference>
<evidence type="ECO:0000256" key="3">
    <source>
        <dbReference type="ARBA" id="ARBA00023125"/>
    </source>
</evidence>
<dbReference type="PANTHER" id="PTHR35807:SF1">
    <property type="entry name" value="TRANSCRIPTIONAL REGULATOR REDD"/>
    <property type="match status" value="1"/>
</dbReference>
<dbReference type="InterPro" id="IPR051677">
    <property type="entry name" value="AfsR-DnrI-RedD_regulator"/>
</dbReference>
<dbReference type="SUPFAM" id="SSF46894">
    <property type="entry name" value="C-terminal effector domain of the bipartite response regulators"/>
    <property type="match status" value="1"/>
</dbReference>
<dbReference type="GO" id="GO:0000160">
    <property type="term" value="P:phosphorelay signal transduction system"/>
    <property type="evidence" value="ECO:0007669"/>
    <property type="project" value="InterPro"/>
</dbReference>
<dbReference type="GO" id="GO:0006355">
    <property type="term" value="P:regulation of DNA-templated transcription"/>
    <property type="evidence" value="ECO:0007669"/>
    <property type="project" value="InterPro"/>
</dbReference>
<dbReference type="SMART" id="SM00862">
    <property type="entry name" value="Trans_reg_C"/>
    <property type="match status" value="1"/>
</dbReference>
<dbReference type="EMBL" id="VCKW01000026">
    <property type="protein sequence ID" value="TMR04962.1"/>
    <property type="molecule type" value="Genomic_DNA"/>
</dbReference>
<dbReference type="InterPro" id="IPR011990">
    <property type="entry name" value="TPR-like_helical_dom_sf"/>
</dbReference>
<dbReference type="OrthoDB" id="4054020at2"/>
<evidence type="ECO:0000256" key="5">
    <source>
        <dbReference type="PROSITE-ProRule" id="PRU01091"/>
    </source>
</evidence>
<dbReference type="GO" id="GO:0003677">
    <property type="term" value="F:DNA binding"/>
    <property type="evidence" value="ECO:0007669"/>
    <property type="project" value="UniProtKB-UniRule"/>
</dbReference>
<name>A0A5C4JHT5_9ACTN</name>
<dbReference type="SUPFAM" id="SSF48452">
    <property type="entry name" value="TPR-like"/>
    <property type="match status" value="1"/>
</dbReference>
<evidence type="ECO:0000313" key="7">
    <source>
        <dbReference type="EMBL" id="TMR04962.1"/>
    </source>
</evidence>
<proteinExistence type="inferred from homology"/>
<comment type="caution">
    <text evidence="7">The sequence shown here is derived from an EMBL/GenBank/DDBJ whole genome shotgun (WGS) entry which is preliminary data.</text>
</comment>
<keyword evidence="2" id="KW-0805">Transcription regulation</keyword>
<organism evidence="7 8">
    <name type="scientific">Actinomadura soli</name>
    <dbReference type="NCBI Taxonomy" id="2508997"/>
    <lineage>
        <taxon>Bacteria</taxon>
        <taxon>Bacillati</taxon>
        <taxon>Actinomycetota</taxon>
        <taxon>Actinomycetes</taxon>
        <taxon>Streptosporangiales</taxon>
        <taxon>Thermomonosporaceae</taxon>
        <taxon>Actinomadura</taxon>
    </lineage>
</organism>
<evidence type="ECO:0000256" key="1">
    <source>
        <dbReference type="ARBA" id="ARBA00005820"/>
    </source>
</evidence>
<dbReference type="PANTHER" id="PTHR35807">
    <property type="entry name" value="TRANSCRIPTIONAL REGULATOR REDD-RELATED"/>
    <property type="match status" value="1"/>
</dbReference>
<keyword evidence="3 5" id="KW-0238">DNA-binding</keyword>
<sequence>MRYEILGPLRVIDGKSAQTVNAQKVEILLAALIIRSGQVVSADRLIREIWGEEPPRSATAGLYVYISQIRKLLRRPGTQPSPVLTRPPGYVLTLAPPDGLDLRDFTALLKEGRAHLRSSDHKAAVRSFEDALALCRGPLPADAARGPILQGFRTWLNEAQLECMEGLMDARMALGRHRELVSDLYLLSTEHPIREAFHRQLMLALHRSGCRGDALLAYQRARRTLREELGVEPGAALQDVQRAILMDDGH</sequence>
<keyword evidence="4" id="KW-0804">Transcription</keyword>
<feature type="domain" description="OmpR/PhoB-type" evidence="6">
    <location>
        <begin position="1"/>
        <end position="94"/>
    </location>
</feature>
<dbReference type="SMART" id="SM01043">
    <property type="entry name" value="BTAD"/>
    <property type="match status" value="1"/>
</dbReference>
<dbReference type="Gene3D" id="1.25.40.10">
    <property type="entry name" value="Tetratricopeptide repeat domain"/>
    <property type="match status" value="1"/>
</dbReference>
<evidence type="ECO:0000256" key="2">
    <source>
        <dbReference type="ARBA" id="ARBA00023015"/>
    </source>
</evidence>
<dbReference type="InterPro" id="IPR001867">
    <property type="entry name" value="OmpR/PhoB-type_DNA-bd"/>
</dbReference>
<protein>
    <submittedName>
        <fullName evidence="7">AfsR/SARP family transcriptional regulator</fullName>
    </submittedName>
</protein>
<evidence type="ECO:0000313" key="8">
    <source>
        <dbReference type="Proteomes" id="UP000309174"/>
    </source>
</evidence>
<dbReference type="Gene3D" id="1.10.10.10">
    <property type="entry name" value="Winged helix-like DNA-binding domain superfamily/Winged helix DNA-binding domain"/>
    <property type="match status" value="1"/>
</dbReference>
<feature type="DNA-binding region" description="OmpR/PhoB-type" evidence="5">
    <location>
        <begin position="1"/>
        <end position="94"/>
    </location>
</feature>
<reference evidence="7 8" key="1">
    <citation type="submission" date="2019-05" db="EMBL/GenBank/DDBJ databases">
        <title>Draft genome sequence of Actinomadura sp. 14C53.</title>
        <authorList>
            <person name="Saricaoglu S."/>
            <person name="Isik K."/>
        </authorList>
    </citation>
    <scope>NUCLEOTIDE SEQUENCE [LARGE SCALE GENOMIC DNA]</scope>
    <source>
        <strain evidence="7 8">14C53</strain>
    </source>
</reference>